<dbReference type="GO" id="GO:0008168">
    <property type="term" value="F:methyltransferase activity"/>
    <property type="evidence" value="ECO:0007669"/>
    <property type="project" value="UniProtKB-KW"/>
</dbReference>
<dbReference type="EMBL" id="SORE01000038">
    <property type="protein sequence ID" value="TDY37381.1"/>
    <property type="molecule type" value="Genomic_DNA"/>
</dbReference>
<dbReference type="Proteomes" id="UP000295509">
    <property type="component" value="Unassembled WGS sequence"/>
</dbReference>
<dbReference type="InterPro" id="IPR029063">
    <property type="entry name" value="SAM-dependent_MTases_sf"/>
</dbReference>
<reference evidence="2 3" key="1">
    <citation type="submission" date="2019-03" db="EMBL/GenBank/DDBJ databases">
        <title>Genomic Encyclopedia of Type Strains, Phase III (KMG-III): the genomes of soil and plant-associated and newly described type strains.</title>
        <authorList>
            <person name="Whitman W."/>
        </authorList>
    </citation>
    <scope>NUCLEOTIDE SEQUENCE [LARGE SCALE GENOMIC DNA]</scope>
    <source>
        <strain evidence="2 3">LMG 29544</strain>
    </source>
</reference>
<evidence type="ECO:0000313" key="3">
    <source>
        <dbReference type="Proteomes" id="UP000295509"/>
    </source>
</evidence>
<feature type="domain" description="Methyltransferase regulatory" evidence="1">
    <location>
        <begin position="224"/>
        <end position="306"/>
    </location>
</feature>
<comment type="caution">
    <text evidence="2">The sequence shown here is derived from an EMBL/GenBank/DDBJ whole genome shotgun (WGS) entry which is preliminary data.</text>
</comment>
<proteinExistence type="predicted"/>
<dbReference type="AlphaFoldDB" id="A0A4R8L4C3"/>
<accession>A0A4R8L4C3</accession>
<dbReference type="GO" id="GO:0032259">
    <property type="term" value="P:methylation"/>
    <property type="evidence" value="ECO:0007669"/>
    <property type="project" value="UniProtKB-KW"/>
</dbReference>
<dbReference type="Pfam" id="PF10119">
    <property type="entry name" value="MethyTransf_Reg"/>
    <property type="match status" value="1"/>
</dbReference>
<gene>
    <name evidence="2" type="ORF">BX592_13824</name>
</gene>
<protein>
    <submittedName>
        <fullName evidence="2">Putative methyltransferase family protein</fullName>
    </submittedName>
</protein>
<sequence length="520" mass="57633">MSGPDHGYSNEIAYTYGYCDELNPLRAKLALLNAGFDYPVIRNACELGFGQGVSVNIHAAGSPVQWYGVDADQRHTGFARQLADDAQTHPQLSSQRFSEFCRRDDLPDFEFIGLHGVWSWISDDDRATVTEFVARKLRTGGVLYVSYNTQPGWAAMMPVRELMHGHFIASARHDGEREPDEQQAAERIHAAIGFAQKVMAAQPGYAMVNPSVSERVKRLSEENPRYVAHEYFAHNWHPTSFLQVAQTLEPAGLSYLGSADYRDHIDRFNLHPAQRELLAGIDDVKLREAARDLCMNRSFRRDYWVKQPVVLDAHERRAALRAHRVMLAIPEDAVSLKVRAALGEVTLPEELYRPILRVMSRDGVTTLGDIERGVKSAGITLDQVVEAVTLLIGMGPVLNVQDDQQTQQAHSAAVRLNTAICERAYDSNALQFLVSPVSGSGVSIPHVAQLFLLAAKRGLSRPQQWAEFARAALSGRAGASERVGHAYVPLAFADPDLVDKAIRFADVYLPVLRMLGIDAG</sequence>
<dbReference type="SUPFAM" id="SSF53335">
    <property type="entry name" value="S-adenosyl-L-methionine-dependent methyltransferases"/>
    <property type="match status" value="1"/>
</dbReference>
<name>A0A4R8L4C3_9BURK</name>
<keyword evidence="2" id="KW-0808">Transferase</keyword>
<evidence type="ECO:0000259" key="1">
    <source>
        <dbReference type="Pfam" id="PF10119"/>
    </source>
</evidence>
<keyword evidence="3" id="KW-1185">Reference proteome</keyword>
<dbReference type="InterPro" id="IPR018773">
    <property type="entry name" value="MeTrfase_reg_dom_prd"/>
</dbReference>
<organism evidence="2 3">
    <name type="scientific">Paraburkholderia rhizosphaerae</name>
    <dbReference type="NCBI Taxonomy" id="480658"/>
    <lineage>
        <taxon>Bacteria</taxon>
        <taxon>Pseudomonadati</taxon>
        <taxon>Pseudomonadota</taxon>
        <taxon>Betaproteobacteria</taxon>
        <taxon>Burkholderiales</taxon>
        <taxon>Burkholderiaceae</taxon>
        <taxon>Paraburkholderia</taxon>
    </lineage>
</organism>
<dbReference type="OrthoDB" id="323463at2"/>
<dbReference type="Gene3D" id="3.40.50.150">
    <property type="entry name" value="Vaccinia Virus protein VP39"/>
    <property type="match status" value="1"/>
</dbReference>
<keyword evidence="2" id="KW-0489">Methyltransferase</keyword>
<evidence type="ECO:0000313" key="2">
    <source>
        <dbReference type="EMBL" id="TDY37381.1"/>
    </source>
</evidence>
<dbReference type="RefSeq" id="WP_134197125.1">
    <property type="nucleotide sequence ID" value="NZ_JBHLUW010000020.1"/>
</dbReference>